<keyword evidence="1" id="KW-0472">Membrane</keyword>
<feature type="transmembrane region" description="Helical" evidence="1">
    <location>
        <begin position="34"/>
        <end position="51"/>
    </location>
</feature>
<dbReference type="HOGENOM" id="CLU_2697974_0_0_9"/>
<keyword evidence="1" id="KW-1133">Transmembrane helix</keyword>
<organism evidence="2 3">
    <name type="scientific">Clostridium acetobutylicum (strain ATCC 824 / DSM 792 / JCM 1419 / IAM 19013 / LMG 5710 / NBRC 13948 / NRRL B-527 / VKM B-1787 / 2291 / W)</name>
    <dbReference type="NCBI Taxonomy" id="272562"/>
    <lineage>
        <taxon>Bacteria</taxon>
        <taxon>Bacillati</taxon>
        <taxon>Bacillota</taxon>
        <taxon>Clostridia</taxon>
        <taxon>Eubacteriales</taxon>
        <taxon>Clostridiaceae</taxon>
        <taxon>Clostridium</taxon>
    </lineage>
</organism>
<evidence type="ECO:0000256" key="1">
    <source>
        <dbReference type="SAM" id="Phobius"/>
    </source>
</evidence>
<gene>
    <name evidence="2" type="ordered locus">CA_C0624</name>
</gene>
<evidence type="ECO:0000313" key="3">
    <source>
        <dbReference type="Proteomes" id="UP000000814"/>
    </source>
</evidence>
<sequence>MSSKINSSSHSFIDIWNIYIMPNINNLIHILNKFYSFFLYYLIFYFIKLYFQFNKIMVKKQKIKSYYCKHAFI</sequence>
<dbReference type="Proteomes" id="UP000000814">
    <property type="component" value="Chromosome"/>
</dbReference>
<dbReference type="PIR" id="F96976">
    <property type="entry name" value="F96976"/>
</dbReference>
<dbReference type="AlphaFoldDB" id="Q97LD8"/>
<dbReference type="EMBL" id="AE001437">
    <property type="protein sequence ID" value="AAK78601.1"/>
    <property type="molecule type" value="Genomic_DNA"/>
</dbReference>
<reference evidence="2 3" key="1">
    <citation type="journal article" date="2001" name="J. Bacteriol.">
        <title>Genome sequence and comparative analysis of the solvent-producing bacterium Clostridium acetobutylicum.</title>
        <authorList>
            <person name="Nolling J."/>
            <person name="Breton G."/>
            <person name="Omelchenko M.V."/>
            <person name="Makarova K.S."/>
            <person name="Zeng Q."/>
            <person name="Gibson R."/>
            <person name="Lee H.M."/>
            <person name="Dubois J."/>
            <person name="Qiu D."/>
            <person name="Hitti J."/>
            <person name="Wolf Y.I."/>
            <person name="Tatusov R.L."/>
            <person name="Sabathe F."/>
            <person name="Doucette-Stamm L."/>
            <person name="Soucaille P."/>
            <person name="Daly M.J."/>
            <person name="Bennett G.N."/>
            <person name="Koonin E.V."/>
            <person name="Smith D.R."/>
        </authorList>
    </citation>
    <scope>NUCLEOTIDE SEQUENCE [LARGE SCALE GENOMIC DNA]</scope>
    <source>
        <strain evidence="3">ATCC 824 / DSM 792 / JCM 1419 / LMG 5710 / VKM B-1787</strain>
    </source>
</reference>
<name>Q97LD8_CLOAB</name>
<accession>Q97LD8</accession>
<dbReference type="KEGG" id="cac:CA_C0624"/>
<dbReference type="STRING" id="272562.CA_C0624"/>
<keyword evidence="1" id="KW-0812">Transmembrane</keyword>
<evidence type="ECO:0000313" key="2">
    <source>
        <dbReference type="EMBL" id="AAK78601.1"/>
    </source>
</evidence>
<keyword evidence="3" id="KW-1185">Reference proteome</keyword>
<protein>
    <submittedName>
        <fullName evidence="2">Uncharacterized protein</fullName>
    </submittedName>
</protein>
<proteinExistence type="predicted"/>